<dbReference type="EMBL" id="PDWW01000005">
    <property type="protein sequence ID" value="KAF1726221.1"/>
    <property type="molecule type" value="Genomic_DNA"/>
</dbReference>
<dbReference type="Proteomes" id="UP000781710">
    <property type="component" value="Unassembled WGS sequence"/>
</dbReference>
<accession>A0ABQ6ZJH2</accession>
<comment type="caution">
    <text evidence="1">The sequence shown here is derived from an EMBL/GenBank/DDBJ whole genome shotgun (WGS) entry which is preliminary data.</text>
</comment>
<reference evidence="1 2" key="1">
    <citation type="submission" date="2017-10" db="EMBL/GenBank/DDBJ databases">
        <title>Whole genome sequencing of members of genus Pseudoxanthomonas.</title>
        <authorList>
            <person name="Kumar S."/>
            <person name="Bansal K."/>
            <person name="Kaur A."/>
            <person name="Patil P."/>
            <person name="Sharma S."/>
            <person name="Patil P.B."/>
        </authorList>
    </citation>
    <scope>NUCLEOTIDE SEQUENCE [LARGE SCALE GENOMIC DNA]</scope>
    <source>
        <strain evidence="1 2">DSM 17109</strain>
    </source>
</reference>
<evidence type="ECO:0000313" key="2">
    <source>
        <dbReference type="Proteomes" id="UP000781710"/>
    </source>
</evidence>
<proteinExistence type="predicted"/>
<sequence>MADEATVETERGPPIPSATLRKQVLALLDNLQTLEDMERTHLEPIFKVRMVKNPRVRDGHEYFGITTEGWTYRISVTKLYALSEPPTITIALNNGVEPWTDQKPTYCTMDFEELANDIVALGYERAATRSTFGNKPSWGFGRDVPANRTGFSMSVYLYYLDEGSDSERACVDWFKVDGGPRRE</sequence>
<gene>
    <name evidence="1" type="ORF">CSC78_06075</name>
</gene>
<protein>
    <submittedName>
        <fullName evidence="1">Uncharacterized protein</fullName>
    </submittedName>
</protein>
<organism evidence="1 2">
    <name type="scientific">Pseudoxanthomonas japonensis</name>
    <dbReference type="NCBI Taxonomy" id="69284"/>
    <lineage>
        <taxon>Bacteria</taxon>
        <taxon>Pseudomonadati</taxon>
        <taxon>Pseudomonadota</taxon>
        <taxon>Gammaproteobacteria</taxon>
        <taxon>Lysobacterales</taxon>
        <taxon>Lysobacteraceae</taxon>
        <taxon>Pseudoxanthomonas</taxon>
    </lineage>
</organism>
<keyword evidence="2" id="KW-1185">Reference proteome</keyword>
<name>A0ABQ6ZJH2_9GAMM</name>
<evidence type="ECO:0000313" key="1">
    <source>
        <dbReference type="EMBL" id="KAF1726221.1"/>
    </source>
</evidence>